<name>A0A1M6EBH6_9FLAO</name>
<organism evidence="2 3">
    <name type="scientific">Arenibacter nanhaiticus</name>
    <dbReference type="NCBI Taxonomy" id="558155"/>
    <lineage>
        <taxon>Bacteria</taxon>
        <taxon>Pseudomonadati</taxon>
        <taxon>Bacteroidota</taxon>
        <taxon>Flavobacteriia</taxon>
        <taxon>Flavobacteriales</taxon>
        <taxon>Flavobacteriaceae</taxon>
        <taxon>Arenibacter</taxon>
    </lineage>
</organism>
<dbReference type="STRING" id="558155.SAMN04487911_10693"/>
<dbReference type="EMBL" id="FQYX01000006">
    <property type="protein sequence ID" value="SHI82658.1"/>
    <property type="molecule type" value="Genomic_DNA"/>
</dbReference>
<gene>
    <name evidence="2" type="ORF">SAMN04487911_10693</name>
</gene>
<keyword evidence="1" id="KW-1133">Transmembrane helix</keyword>
<keyword evidence="1" id="KW-0472">Membrane</keyword>
<dbReference type="Proteomes" id="UP000184231">
    <property type="component" value="Unassembled WGS sequence"/>
</dbReference>
<keyword evidence="3" id="KW-1185">Reference proteome</keyword>
<proteinExistence type="predicted"/>
<dbReference type="AlphaFoldDB" id="A0A1M6EBH6"/>
<evidence type="ECO:0000313" key="2">
    <source>
        <dbReference type="EMBL" id="SHI82658.1"/>
    </source>
</evidence>
<accession>A0A1M6EBH6</accession>
<protein>
    <submittedName>
        <fullName evidence="2">Uncharacterized protein</fullName>
    </submittedName>
</protein>
<evidence type="ECO:0000313" key="3">
    <source>
        <dbReference type="Proteomes" id="UP000184231"/>
    </source>
</evidence>
<keyword evidence="1" id="KW-0812">Transmembrane</keyword>
<feature type="transmembrane region" description="Helical" evidence="1">
    <location>
        <begin position="75"/>
        <end position="94"/>
    </location>
</feature>
<dbReference type="RefSeq" id="WP_072763697.1">
    <property type="nucleotide sequence ID" value="NZ_FQYX01000006.1"/>
</dbReference>
<dbReference type="OrthoDB" id="981524at2"/>
<sequence>MRHLDKHSGFKTPAGYFEKLSGRIMDNIAQDPSTVSQEEGFKVPENYFHNLHSEITQKLEKQDSKVIPIKSFKKYYYTATSIAAILLLFFGLTWNTTKTISYTDLANSDIDQYFENQELSFSTYDLAEILSLGELDYNDVLENSLAEESILEYLNTNVKDLNELNLTNDE</sequence>
<reference evidence="2 3" key="1">
    <citation type="submission" date="2016-11" db="EMBL/GenBank/DDBJ databases">
        <authorList>
            <person name="Jaros S."/>
            <person name="Januszkiewicz K."/>
            <person name="Wedrychowicz H."/>
        </authorList>
    </citation>
    <scope>NUCLEOTIDE SEQUENCE [LARGE SCALE GENOMIC DNA]</scope>
    <source>
        <strain evidence="2 3">CGMCC 1.8863</strain>
    </source>
</reference>
<evidence type="ECO:0000256" key="1">
    <source>
        <dbReference type="SAM" id="Phobius"/>
    </source>
</evidence>